<reference evidence="2" key="1">
    <citation type="submission" date="2022-11" db="UniProtKB">
        <authorList>
            <consortium name="WormBaseParasite"/>
        </authorList>
    </citation>
    <scope>IDENTIFICATION</scope>
</reference>
<evidence type="ECO:0000313" key="1">
    <source>
        <dbReference type="Proteomes" id="UP000887577"/>
    </source>
</evidence>
<protein>
    <submittedName>
        <fullName evidence="2">Uncharacterized protein</fullName>
    </submittedName>
</protein>
<evidence type="ECO:0000313" key="2">
    <source>
        <dbReference type="WBParaSite" id="PSU_v2.g18038.t1"/>
    </source>
</evidence>
<sequence length="66" mass="7486">MNPKKDAEEKPFHRLELPPTYIFIKSSTKLLSRESTISPAMSMKSSDSITPNRFVNNTTTVKTRVS</sequence>
<dbReference type="WBParaSite" id="PSU_v2.g18038.t1">
    <property type="protein sequence ID" value="PSU_v2.g18038.t1"/>
    <property type="gene ID" value="PSU_v2.g18038"/>
</dbReference>
<name>A0A914YGX0_9BILA</name>
<organism evidence="1 2">
    <name type="scientific">Panagrolaimus superbus</name>
    <dbReference type="NCBI Taxonomy" id="310955"/>
    <lineage>
        <taxon>Eukaryota</taxon>
        <taxon>Metazoa</taxon>
        <taxon>Ecdysozoa</taxon>
        <taxon>Nematoda</taxon>
        <taxon>Chromadorea</taxon>
        <taxon>Rhabditida</taxon>
        <taxon>Tylenchina</taxon>
        <taxon>Panagrolaimomorpha</taxon>
        <taxon>Panagrolaimoidea</taxon>
        <taxon>Panagrolaimidae</taxon>
        <taxon>Panagrolaimus</taxon>
    </lineage>
</organism>
<proteinExistence type="predicted"/>
<dbReference type="AlphaFoldDB" id="A0A914YGX0"/>
<dbReference type="Proteomes" id="UP000887577">
    <property type="component" value="Unplaced"/>
</dbReference>
<accession>A0A914YGX0</accession>
<keyword evidence="1" id="KW-1185">Reference proteome</keyword>